<evidence type="ECO:0000313" key="4">
    <source>
        <dbReference type="EMBL" id="PIK43026.1"/>
    </source>
</evidence>
<reference evidence="4 5" key="1">
    <citation type="journal article" date="2017" name="PLoS Biol.">
        <title>The sea cucumber genome provides insights into morphological evolution and visceral regeneration.</title>
        <authorList>
            <person name="Zhang X."/>
            <person name="Sun L."/>
            <person name="Yuan J."/>
            <person name="Sun Y."/>
            <person name="Gao Y."/>
            <person name="Zhang L."/>
            <person name="Li S."/>
            <person name="Dai H."/>
            <person name="Hamel J.F."/>
            <person name="Liu C."/>
            <person name="Yu Y."/>
            <person name="Liu S."/>
            <person name="Lin W."/>
            <person name="Guo K."/>
            <person name="Jin S."/>
            <person name="Xu P."/>
            <person name="Storey K.B."/>
            <person name="Huan P."/>
            <person name="Zhang T."/>
            <person name="Zhou Y."/>
            <person name="Zhang J."/>
            <person name="Lin C."/>
            <person name="Li X."/>
            <person name="Xing L."/>
            <person name="Huo D."/>
            <person name="Sun M."/>
            <person name="Wang L."/>
            <person name="Mercier A."/>
            <person name="Li F."/>
            <person name="Yang H."/>
            <person name="Xiang J."/>
        </authorList>
    </citation>
    <scope>NUCLEOTIDE SEQUENCE [LARGE SCALE GENOMIC DNA]</scope>
    <source>
        <strain evidence="4">Shaxun</strain>
        <tissue evidence="4">Muscle</tissue>
    </source>
</reference>
<evidence type="ECO:0000256" key="2">
    <source>
        <dbReference type="SAM" id="MobiDB-lite"/>
    </source>
</evidence>
<dbReference type="CDD" id="cd00051">
    <property type="entry name" value="EFh"/>
    <property type="match status" value="1"/>
</dbReference>
<dbReference type="OrthoDB" id="26525at2759"/>
<dbReference type="EMBL" id="MRZV01000883">
    <property type="protein sequence ID" value="PIK43026.1"/>
    <property type="molecule type" value="Genomic_DNA"/>
</dbReference>
<dbReference type="Gene3D" id="1.10.238.10">
    <property type="entry name" value="EF-hand"/>
    <property type="match status" value="1"/>
</dbReference>
<protein>
    <recommendedName>
        <fullName evidence="3">EF-hand domain-containing protein</fullName>
    </recommendedName>
</protein>
<feature type="domain" description="EF-hand" evidence="3">
    <location>
        <begin position="30"/>
        <end position="65"/>
    </location>
</feature>
<dbReference type="InterPro" id="IPR011992">
    <property type="entry name" value="EF-hand-dom_pair"/>
</dbReference>
<dbReference type="GO" id="GO:0005509">
    <property type="term" value="F:calcium ion binding"/>
    <property type="evidence" value="ECO:0007669"/>
    <property type="project" value="InterPro"/>
</dbReference>
<feature type="compositionally biased region" description="Basic residues" evidence="2">
    <location>
        <begin position="176"/>
        <end position="188"/>
    </location>
</feature>
<proteinExistence type="predicted"/>
<keyword evidence="5" id="KW-1185">Reference proteome</keyword>
<dbReference type="SUPFAM" id="SSF47473">
    <property type="entry name" value="EF-hand"/>
    <property type="match status" value="1"/>
</dbReference>
<evidence type="ECO:0000259" key="3">
    <source>
        <dbReference type="PROSITE" id="PS50222"/>
    </source>
</evidence>
<comment type="caution">
    <text evidence="4">The sequence shown here is derived from an EMBL/GenBank/DDBJ whole genome shotgun (WGS) entry which is preliminary data.</text>
</comment>
<accession>A0A2G8K4S7</accession>
<gene>
    <name evidence="4" type="ORF">BSL78_20123</name>
</gene>
<keyword evidence="1" id="KW-0106">Calcium</keyword>
<dbReference type="PROSITE" id="PS50222">
    <property type="entry name" value="EF_HAND_2"/>
    <property type="match status" value="1"/>
</dbReference>
<dbReference type="InterPro" id="IPR018247">
    <property type="entry name" value="EF_Hand_1_Ca_BS"/>
</dbReference>
<name>A0A2G8K4S7_STIJA</name>
<dbReference type="InterPro" id="IPR002048">
    <property type="entry name" value="EF_hand_dom"/>
</dbReference>
<feature type="region of interest" description="Disordered" evidence="2">
    <location>
        <begin position="154"/>
        <end position="188"/>
    </location>
</feature>
<dbReference type="AlphaFoldDB" id="A0A2G8K4S7"/>
<dbReference type="PROSITE" id="PS00018">
    <property type="entry name" value="EF_HAND_1"/>
    <property type="match status" value="1"/>
</dbReference>
<evidence type="ECO:0000256" key="1">
    <source>
        <dbReference type="ARBA" id="ARBA00022837"/>
    </source>
</evidence>
<dbReference type="SMART" id="SM00054">
    <property type="entry name" value="EFh"/>
    <property type="match status" value="2"/>
</dbReference>
<evidence type="ECO:0000313" key="5">
    <source>
        <dbReference type="Proteomes" id="UP000230750"/>
    </source>
</evidence>
<sequence length="268" mass="30091">MSCDELLAPFVALDANGDGYITRKEYRNGSENGSLNKVFERIDTNEDRRISKEEFRFHRTMVANAAVSCDTFAMGRCAEKFSKHLSTQEGRLDVAGSTLSSNGLFCTALQIYVNCIGHEGNVCGELQTYAQRIERTSNAYRNAGICPDLNNTAFSAPNANSGRRHPTNPDRGETRRRSRGSRNVRAAKRRPTLTNGECLWNAFTSCHEDLYQSMSESPRGCTLTKNYRTCVKKSTKRCRDKSNVNKIMSGLKYIRKAHREANMCGLQT</sequence>
<dbReference type="Proteomes" id="UP000230750">
    <property type="component" value="Unassembled WGS sequence"/>
</dbReference>
<organism evidence="4 5">
    <name type="scientific">Stichopus japonicus</name>
    <name type="common">Sea cucumber</name>
    <dbReference type="NCBI Taxonomy" id="307972"/>
    <lineage>
        <taxon>Eukaryota</taxon>
        <taxon>Metazoa</taxon>
        <taxon>Echinodermata</taxon>
        <taxon>Eleutherozoa</taxon>
        <taxon>Echinozoa</taxon>
        <taxon>Holothuroidea</taxon>
        <taxon>Aspidochirotacea</taxon>
        <taxon>Aspidochirotida</taxon>
        <taxon>Stichopodidae</taxon>
        <taxon>Apostichopus</taxon>
    </lineage>
</organism>
<dbReference type="Pfam" id="PF13202">
    <property type="entry name" value="EF-hand_5"/>
    <property type="match status" value="2"/>
</dbReference>